<reference evidence="2 3" key="1">
    <citation type="journal article" date="2010" name="PLoS ONE">
        <title>Genome erosion in a nitrogen-fixing vertically transmitted endosymbiotic multicellular cyanobacterium.</title>
        <authorList>
            <person name="Ran L."/>
            <person name="Larsson J."/>
            <person name="Vigil-Stenman T."/>
            <person name="Nylander J.A."/>
            <person name="Ininbergs K."/>
            <person name="Zheng W.W."/>
            <person name="Lapidus A."/>
            <person name="Lowry S."/>
            <person name="Haselkorn R."/>
            <person name="Bergman B."/>
        </authorList>
    </citation>
    <scope>NUCLEOTIDE SEQUENCE [LARGE SCALE GENOMIC DNA]</scope>
    <source>
        <strain evidence="2 3">0708</strain>
    </source>
</reference>
<evidence type="ECO:0000256" key="1">
    <source>
        <dbReference type="SAM" id="MobiDB-lite"/>
    </source>
</evidence>
<dbReference type="OrthoDB" id="481066at2"/>
<dbReference type="AlphaFoldDB" id="D7E542"/>
<accession>D7E542</accession>
<feature type="region of interest" description="Disordered" evidence="1">
    <location>
        <begin position="69"/>
        <end position="111"/>
    </location>
</feature>
<keyword evidence="3" id="KW-1185">Reference proteome</keyword>
<dbReference type="HOGENOM" id="CLU_2155729_0_0_3"/>
<name>D7E542_NOSA0</name>
<feature type="compositionally biased region" description="Basic and acidic residues" evidence="1">
    <location>
        <begin position="102"/>
        <end position="111"/>
    </location>
</feature>
<dbReference type="Proteomes" id="UP000001511">
    <property type="component" value="Chromosome"/>
</dbReference>
<gene>
    <name evidence="2" type="ordered locus">Aazo_1677</name>
</gene>
<evidence type="ECO:0000313" key="2">
    <source>
        <dbReference type="EMBL" id="ADI63839.1"/>
    </source>
</evidence>
<dbReference type="RefSeq" id="WP_013190857.1">
    <property type="nucleotide sequence ID" value="NC_014248.1"/>
</dbReference>
<dbReference type="eggNOG" id="ENOG5033UPT">
    <property type="taxonomic scope" value="Bacteria"/>
</dbReference>
<proteinExistence type="predicted"/>
<sequence>MADSLAKIITFDSEFGFDIERIDAQDRSDRRKSQAKRKNALTEIATSLEHSLHAELFRHQNKIANITSREKVQSERQAIQQSVREKHQSLMQRVKLGSRGRNPPEEKINVG</sequence>
<protein>
    <submittedName>
        <fullName evidence="2">Uncharacterized protein</fullName>
    </submittedName>
</protein>
<dbReference type="KEGG" id="naz:Aazo_1677"/>
<dbReference type="EMBL" id="CP002059">
    <property type="protein sequence ID" value="ADI63839.1"/>
    <property type="molecule type" value="Genomic_DNA"/>
</dbReference>
<evidence type="ECO:0000313" key="3">
    <source>
        <dbReference type="Proteomes" id="UP000001511"/>
    </source>
</evidence>
<organism evidence="2 3">
    <name type="scientific">Nostoc azollae (strain 0708)</name>
    <name type="common">Anabaena azollae (strain 0708)</name>
    <dbReference type="NCBI Taxonomy" id="551115"/>
    <lineage>
        <taxon>Bacteria</taxon>
        <taxon>Bacillati</taxon>
        <taxon>Cyanobacteriota</taxon>
        <taxon>Cyanophyceae</taxon>
        <taxon>Nostocales</taxon>
        <taxon>Nostocaceae</taxon>
        <taxon>Trichormus</taxon>
    </lineage>
</organism>